<dbReference type="AlphaFoldDB" id="A0A392QXZ3"/>
<feature type="non-terminal residue" evidence="2">
    <location>
        <position position="154"/>
    </location>
</feature>
<evidence type="ECO:0000313" key="2">
    <source>
        <dbReference type="EMBL" id="MCI28450.1"/>
    </source>
</evidence>
<dbReference type="Proteomes" id="UP000265520">
    <property type="component" value="Unassembled WGS sequence"/>
</dbReference>
<reference evidence="2 3" key="1">
    <citation type="journal article" date="2018" name="Front. Plant Sci.">
        <title>Red Clover (Trifolium pratense) and Zigzag Clover (T. medium) - A Picture of Genomic Similarities and Differences.</title>
        <authorList>
            <person name="Dluhosova J."/>
            <person name="Istvanek J."/>
            <person name="Nedelnik J."/>
            <person name="Repkova J."/>
        </authorList>
    </citation>
    <scope>NUCLEOTIDE SEQUENCE [LARGE SCALE GENOMIC DNA]</scope>
    <source>
        <strain evidence="3">cv. 10/8</strain>
        <tissue evidence="2">Leaf</tissue>
    </source>
</reference>
<name>A0A392QXZ3_9FABA</name>
<protein>
    <submittedName>
        <fullName evidence="2">Uncharacterized protein</fullName>
    </submittedName>
</protein>
<feature type="region of interest" description="Disordered" evidence="1">
    <location>
        <begin position="86"/>
        <end position="154"/>
    </location>
</feature>
<comment type="caution">
    <text evidence="2">The sequence shown here is derived from an EMBL/GenBank/DDBJ whole genome shotgun (WGS) entry which is preliminary data.</text>
</comment>
<evidence type="ECO:0000313" key="3">
    <source>
        <dbReference type="Proteomes" id="UP000265520"/>
    </source>
</evidence>
<keyword evidence="3" id="KW-1185">Reference proteome</keyword>
<accession>A0A392QXZ3</accession>
<organism evidence="2 3">
    <name type="scientific">Trifolium medium</name>
    <dbReference type="NCBI Taxonomy" id="97028"/>
    <lineage>
        <taxon>Eukaryota</taxon>
        <taxon>Viridiplantae</taxon>
        <taxon>Streptophyta</taxon>
        <taxon>Embryophyta</taxon>
        <taxon>Tracheophyta</taxon>
        <taxon>Spermatophyta</taxon>
        <taxon>Magnoliopsida</taxon>
        <taxon>eudicotyledons</taxon>
        <taxon>Gunneridae</taxon>
        <taxon>Pentapetalae</taxon>
        <taxon>rosids</taxon>
        <taxon>fabids</taxon>
        <taxon>Fabales</taxon>
        <taxon>Fabaceae</taxon>
        <taxon>Papilionoideae</taxon>
        <taxon>50 kb inversion clade</taxon>
        <taxon>NPAAA clade</taxon>
        <taxon>Hologalegina</taxon>
        <taxon>IRL clade</taxon>
        <taxon>Trifolieae</taxon>
        <taxon>Trifolium</taxon>
    </lineage>
</organism>
<sequence length="154" mass="17248">MAHNEYRVQNDRGAKKKGGLLELETQDAVLAQTKILSNQMEAFMKRFDTSQPQAIQVEELRCDFCQQGHANGGCFPEGSEEANYLANFRKPYPNGWGNNNNQGQGYNNSQGQGYNNNQSQGYNSYQGQGSNANPPPRKPSQLEETLTSFMKMTQ</sequence>
<feature type="compositionally biased region" description="Polar residues" evidence="1">
    <location>
        <begin position="142"/>
        <end position="154"/>
    </location>
</feature>
<proteinExistence type="predicted"/>
<dbReference type="EMBL" id="LXQA010165838">
    <property type="protein sequence ID" value="MCI28450.1"/>
    <property type="molecule type" value="Genomic_DNA"/>
</dbReference>
<feature type="compositionally biased region" description="Low complexity" evidence="1">
    <location>
        <begin position="97"/>
        <end position="131"/>
    </location>
</feature>
<evidence type="ECO:0000256" key="1">
    <source>
        <dbReference type="SAM" id="MobiDB-lite"/>
    </source>
</evidence>